<dbReference type="InterPro" id="IPR023198">
    <property type="entry name" value="PGP-like_dom2"/>
</dbReference>
<dbReference type="NCBIfam" id="TIGR01493">
    <property type="entry name" value="HAD-SF-IA-v2"/>
    <property type="match status" value="1"/>
</dbReference>
<dbReference type="RefSeq" id="WP_088441259.1">
    <property type="nucleotide sequence ID" value="NZ_BMMC01000001.1"/>
</dbReference>
<reference evidence="4 5" key="1">
    <citation type="journal article" date="2010" name="Int. J. Syst. Evol. Microbiol.">
        <title>Sphingopyxis bauzanensis sp. nov., a psychrophilic bacterium isolated from soil.</title>
        <authorList>
            <person name="Zhang D.C."/>
            <person name="Liu H.C."/>
            <person name="Xin Y.H."/>
            <person name="Zhou Y.G."/>
            <person name="Schinner F."/>
            <person name="Margesin R."/>
        </authorList>
    </citation>
    <scope>NUCLEOTIDE SEQUENCE [LARGE SCALE GENOMIC DNA]</scope>
    <source>
        <strain evidence="4 5">DSM 22271</strain>
    </source>
</reference>
<dbReference type="Gene3D" id="1.10.150.240">
    <property type="entry name" value="Putative phosphatase, domain 2"/>
    <property type="match status" value="1"/>
</dbReference>
<dbReference type="AlphaFoldDB" id="A0A246JWF8"/>
<dbReference type="PANTHER" id="PTHR43316">
    <property type="entry name" value="HYDROLASE, HALOACID DELAHOGENASE-RELATED"/>
    <property type="match status" value="1"/>
</dbReference>
<evidence type="ECO:0000313" key="4">
    <source>
        <dbReference type="EMBL" id="OWQ97409.1"/>
    </source>
</evidence>
<dbReference type="InterPro" id="IPR023214">
    <property type="entry name" value="HAD_sf"/>
</dbReference>
<evidence type="ECO:0000256" key="1">
    <source>
        <dbReference type="ARBA" id="ARBA00008106"/>
    </source>
</evidence>
<comment type="caution">
    <text evidence="4">The sequence shown here is derived from an EMBL/GenBank/DDBJ whole genome shotgun (WGS) entry which is preliminary data.</text>
</comment>
<dbReference type="PRINTS" id="PR00413">
    <property type="entry name" value="HADHALOGNASE"/>
</dbReference>
<dbReference type="NCBIfam" id="TIGR01428">
    <property type="entry name" value="HAD_type_II"/>
    <property type="match status" value="1"/>
</dbReference>
<sequence>MTEPTAARPPKALAFDVFGTVVDWRSSIARESATFLAKIDRSDIEPHDFADQWRRRYLPAMAGVSGGQRGFVKLDILHREMLDALLHDLDIDPAALEPALLANWADAWHRLAPWPDSVAGIARLRTAFPVVTLSNGNVSLMVDMARRAGIIWDAILGAEYARAYKPQPAAYLATADALGLAPQELCLVASHHSDLAAARGCGLMTAHIDRPMEYGGARAPDADAAQDWEYSADSLTALAAQMGC</sequence>
<evidence type="ECO:0000256" key="3">
    <source>
        <dbReference type="RuleBase" id="RU368077"/>
    </source>
</evidence>
<protein>
    <recommendedName>
        <fullName evidence="3">(S)-2-haloacid dehalogenase</fullName>
        <ecNumber evidence="3">3.8.1.2</ecNumber>
    </recommendedName>
    <alternativeName>
        <fullName evidence="3">2-haloalkanoic acid dehalogenase</fullName>
    </alternativeName>
    <alternativeName>
        <fullName evidence="3">Halocarboxylic acid halidohydrolase</fullName>
    </alternativeName>
    <alternativeName>
        <fullName evidence="3">L-2-haloacid dehalogenase</fullName>
    </alternativeName>
</protein>
<dbReference type="OrthoDB" id="9785638at2"/>
<dbReference type="Pfam" id="PF00702">
    <property type="entry name" value="Hydrolase"/>
    <property type="match status" value="1"/>
</dbReference>
<dbReference type="Gene3D" id="3.40.50.1000">
    <property type="entry name" value="HAD superfamily/HAD-like"/>
    <property type="match status" value="1"/>
</dbReference>
<accession>A0A246JWF8</accession>
<dbReference type="GO" id="GO:0018784">
    <property type="term" value="F:(S)-2-haloacid dehalogenase activity"/>
    <property type="evidence" value="ECO:0007669"/>
    <property type="project" value="UniProtKB-UniRule"/>
</dbReference>
<dbReference type="InterPro" id="IPR006439">
    <property type="entry name" value="HAD-SF_hydro_IA"/>
</dbReference>
<evidence type="ECO:0000313" key="5">
    <source>
        <dbReference type="Proteomes" id="UP000197361"/>
    </source>
</evidence>
<evidence type="ECO:0000256" key="2">
    <source>
        <dbReference type="ARBA" id="ARBA00022801"/>
    </source>
</evidence>
<dbReference type="SFLD" id="SFLDS00003">
    <property type="entry name" value="Haloacid_Dehalogenase"/>
    <property type="match status" value="1"/>
</dbReference>
<dbReference type="InterPro" id="IPR051540">
    <property type="entry name" value="S-2-haloacid_dehalogenase"/>
</dbReference>
<keyword evidence="2 3" id="KW-0378">Hydrolase</keyword>
<dbReference type="InterPro" id="IPR036412">
    <property type="entry name" value="HAD-like_sf"/>
</dbReference>
<proteinExistence type="inferred from homology"/>
<dbReference type="PANTHER" id="PTHR43316:SF3">
    <property type="entry name" value="HALOACID DEHALOGENASE, TYPE II (AFU_ORTHOLOGUE AFUA_2G07750)-RELATED"/>
    <property type="match status" value="1"/>
</dbReference>
<organism evidence="4 5">
    <name type="scientific">Sphingopyxis bauzanensis</name>
    <dbReference type="NCBI Taxonomy" id="651663"/>
    <lineage>
        <taxon>Bacteria</taxon>
        <taxon>Pseudomonadati</taxon>
        <taxon>Pseudomonadota</taxon>
        <taxon>Alphaproteobacteria</taxon>
        <taxon>Sphingomonadales</taxon>
        <taxon>Sphingomonadaceae</taxon>
        <taxon>Sphingopyxis</taxon>
    </lineage>
</organism>
<keyword evidence="5" id="KW-1185">Reference proteome</keyword>
<dbReference type="Proteomes" id="UP000197361">
    <property type="component" value="Unassembled WGS sequence"/>
</dbReference>
<comment type="function">
    <text evidence="3">Catalyzes the hydrolytic dehalogenation of small (S)-2-haloalkanoic acids to yield the corresponding (R)-2-hydroxyalkanoic acids.</text>
</comment>
<comment type="catalytic activity">
    <reaction evidence="3">
        <text>an (S)-2-haloacid + H2O = a (2R)-2-hydroxycarboxylate + a halide anion + H(+)</text>
        <dbReference type="Rhea" id="RHEA:11192"/>
        <dbReference type="ChEBI" id="CHEBI:15377"/>
        <dbReference type="ChEBI" id="CHEBI:15378"/>
        <dbReference type="ChEBI" id="CHEBI:16042"/>
        <dbReference type="ChEBI" id="CHEBI:58314"/>
        <dbReference type="ChEBI" id="CHEBI:137405"/>
        <dbReference type="EC" id="3.8.1.2"/>
    </reaction>
</comment>
<name>A0A246JWF8_9SPHN</name>
<dbReference type="InterPro" id="IPR006328">
    <property type="entry name" value="2-HAD"/>
</dbReference>
<dbReference type="SFLD" id="SFLDG01129">
    <property type="entry name" value="C1.5:_HAD__Beta-PGM__Phosphata"/>
    <property type="match status" value="1"/>
</dbReference>
<gene>
    <name evidence="4" type="ORF">CDQ92_10305</name>
</gene>
<comment type="similarity">
    <text evidence="1 3">Belongs to the HAD-like hydrolase superfamily. S-2-haloalkanoic acid dehalogenase family.</text>
</comment>
<dbReference type="EMBL" id="NISK01000002">
    <property type="protein sequence ID" value="OWQ97409.1"/>
    <property type="molecule type" value="Genomic_DNA"/>
</dbReference>
<dbReference type="EC" id="3.8.1.2" evidence="3"/>
<dbReference type="SUPFAM" id="SSF56784">
    <property type="entry name" value="HAD-like"/>
    <property type="match status" value="1"/>
</dbReference>